<sequence>MNRLLFLLPAAALAACQSPAPATGERPSETTGNLIIGYDPAVGIEPLLAAASDYRAEILHRYTIINAVAVKPPANTDPQQAVRHFKTVRGVLSVEPDRVMQLHPQQ</sequence>
<dbReference type="PROSITE" id="PS51257">
    <property type="entry name" value="PROKAR_LIPOPROTEIN"/>
    <property type="match status" value="1"/>
</dbReference>
<dbReference type="Proteomes" id="UP000254927">
    <property type="component" value="Unassembled WGS sequence"/>
</dbReference>
<dbReference type="EMBL" id="UGQW01000002">
    <property type="protein sequence ID" value="STZ67832.1"/>
    <property type="molecule type" value="Genomic_DNA"/>
</dbReference>
<organism evidence="2 3">
    <name type="scientific">Neisseria elongata</name>
    <dbReference type="NCBI Taxonomy" id="495"/>
    <lineage>
        <taxon>Bacteria</taxon>
        <taxon>Pseudomonadati</taxon>
        <taxon>Pseudomonadota</taxon>
        <taxon>Betaproteobacteria</taxon>
        <taxon>Neisseriales</taxon>
        <taxon>Neisseriaceae</taxon>
        <taxon>Neisseria</taxon>
    </lineage>
</organism>
<evidence type="ECO:0000256" key="1">
    <source>
        <dbReference type="SAM" id="SignalP"/>
    </source>
</evidence>
<feature type="chain" id="PRO_5016929516" description="Lipoprotein" evidence="1">
    <location>
        <begin position="23"/>
        <end position="106"/>
    </location>
</feature>
<evidence type="ECO:0000313" key="3">
    <source>
        <dbReference type="Proteomes" id="UP000254927"/>
    </source>
</evidence>
<dbReference type="RefSeq" id="WP_074898519.1">
    <property type="nucleotide sequence ID" value="NZ_CP031252.1"/>
</dbReference>
<proteinExistence type="predicted"/>
<reference evidence="2 3" key="1">
    <citation type="submission" date="2018-06" db="EMBL/GenBank/DDBJ databases">
        <authorList>
            <consortium name="Pathogen Informatics"/>
            <person name="Doyle S."/>
        </authorList>
    </citation>
    <scope>NUCLEOTIDE SEQUENCE [LARGE SCALE GENOMIC DNA]</scope>
    <source>
        <strain evidence="2 3">NCTC10660</strain>
    </source>
</reference>
<name>A0A378U0D4_NEIEL</name>
<dbReference type="InterPro" id="IPR037045">
    <property type="entry name" value="S8pro/Inhibitor_I9_sf"/>
</dbReference>
<evidence type="ECO:0000313" key="2">
    <source>
        <dbReference type="EMBL" id="STZ67832.1"/>
    </source>
</evidence>
<dbReference type="GeneID" id="93352306"/>
<accession>A0A378U0D4</accession>
<protein>
    <recommendedName>
        <fullName evidence="4">Lipoprotein</fullName>
    </recommendedName>
</protein>
<dbReference type="Gene3D" id="3.30.70.80">
    <property type="entry name" value="Peptidase S8 propeptide/proteinase inhibitor I9"/>
    <property type="match status" value="1"/>
</dbReference>
<dbReference type="AlphaFoldDB" id="A0A378U0D4"/>
<gene>
    <name evidence="2" type="ORF">NCTC10660_01321</name>
</gene>
<keyword evidence="1" id="KW-0732">Signal</keyword>
<feature type="signal peptide" evidence="1">
    <location>
        <begin position="1"/>
        <end position="22"/>
    </location>
</feature>
<evidence type="ECO:0008006" key="4">
    <source>
        <dbReference type="Google" id="ProtNLM"/>
    </source>
</evidence>